<dbReference type="PROSITE" id="PS51031">
    <property type="entry name" value="BESS"/>
    <property type="match status" value="1"/>
</dbReference>
<dbReference type="Proteomes" id="UP001367676">
    <property type="component" value="Unassembled WGS sequence"/>
</dbReference>
<dbReference type="GO" id="GO:0005667">
    <property type="term" value="C:transcription regulator complex"/>
    <property type="evidence" value="ECO:0007669"/>
    <property type="project" value="TreeGrafter"/>
</dbReference>
<dbReference type="InterPro" id="IPR006578">
    <property type="entry name" value="MADF-dom"/>
</dbReference>
<dbReference type="InterPro" id="IPR004210">
    <property type="entry name" value="BESS_motif"/>
</dbReference>
<gene>
    <name evidence="5" type="ORF">V9T40_014331</name>
</gene>
<comment type="caution">
    <text evidence="5">The sequence shown here is derived from an EMBL/GenBank/DDBJ whole genome shotgun (WGS) entry which is preliminary data.</text>
</comment>
<dbReference type="GO" id="GO:0005634">
    <property type="term" value="C:nucleus"/>
    <property type="evidence" value="ECO:0007669"/>
    <property type="project" value="UniProtKB-SubCell"/>
</dbReference>
<dbReference type="InterPro" id="IPR039353">
    <property type="entry name" value="TF_Adf1"/>
</dbReference>
<dbReference type="GO" id="GO:0006357">
    <property type="term" value="P:regulation of transcription by RNA polymerase II"/>
    <property type="evidence" value="ECO:0007669"/>
    <property type="project" value="TreeGrafter"/>
</dbReference>
<organism evidence="5 6">
    <name type="scientific">Parthenolecanium corni</name>
    <dbReference type="NCBI Taxonomy" id="536013"/>
    <lineage>
        <taxon>Eukaryota</taxon>
        <taxon>Metazoa</taxon>
        <taxon>Ecdysozoa</taxon>
        <taxon>Arthropoda</taxon>
        <taxon>Hexapoda</taxon>
        <taxon>Insecta</taxon>
        <taxon>Pterygota</taxon>
        <taxon>Neoptera</taxon>
        <taxon>Paraneoptera</taxon>
        <taxon>Hemiptera</taxon>
        <taxon>Sternorrhyncha</taxon>
        <taxon>Coccoidea</taxon>
        <taxon>Coccidae</taxon>
        <taxon>Parthenolecanium</taxon>
    </lineage>
</organism>
<evidence type="ECO:0000259" key="3">
    <source>
        <dbReference type="PROSITE" id="PS51029"/>
    </source>
</evidence>
<feature type="region of interest" description="Disordered" evidence="2">
    <location>
        <begin position="181"/>
        <end position="204"/>
    </location>
</feature>
<evidence type="ECO:0000313" key="5">
    <source>
        <dbReference type="EMBL" id="KAK7571859.1"/>
    </source>
</evidence>
<dbReference type="GO" id="GO:0003677">
    <property type="term" value="F:DNA binding"/>
    <property type="evidence" value="ECO:0007669"/>
    <property type="project" value="InterPro"/>
</dbReference>
<proteinExistence type="predicted"/>
<feature type="domain" description="BESS" evidence="4">
    <location>
        <begin position="266"/>
        <end position="305"/>
    </location>
</feature>
<evidence type="ECO:0000259" key="4">
    <source>
        <dbReference type="PROSITE" id="PS51031"/>
    </source>
</evidence>
<dbReference type="PROSITE" id="PS51029">
    <property type="entry name" value="MADF"/>
    <property type="match status" value="1"/>
</dbReference>
<name>A0AAN9XY62_9HEMI</name>
<evidence type="ECO:0000313" key="6">
    <source>
        <dbReference type="Proteomes" id="UP001367676"/>
    </source>
</evidence>
<dbReference type="PANTHER" id="PTHR12243:SF67">
    <property type="entry name" value="COREPRESSOR OF PANGOLIN, ISOFORM A-RELATED"/>
    <property type="match status" value="1"/>
</dbReference>
<keyword evidence="6" id="KW-1185">Reference proteome</keyword>
<keyword evidence="1" id="KW-0539">Nucleus</keyword>
<reference evidence="5 6" key="1">
    <citation type="submission" date="2024-03" db="EMBL/GenBank/DDBJ databases">
        <title>Adaptation during the transition from Ophiocordyceps entomopathogen to insect associate is accompanied by gene loss and intensified selection.</title>
        <authorList>
            <person name="Ward C.M."/>
            <person name="Onetto C.A."/>
            <person name="Borneman A.R."/>
        </authorList>
    </citation>
    <scope>NUCLEOTIDE SEQUENCE [LARGE SCALE GENOMIC DNA]</scope>
    <source>
        <strain evidence="5">AWRI1</strain>
        <tissue evidence="5">Single Adult Female</tissue>
    </source>
</reference>
<evidence type="ECO:0008006" key="7">
    <source>
        <dbReference type="Google" id="ProtNLM"/>
    </source>
</evidence>
<dbReference type="PANTHER" id="PTHR12243">
    <property type="entry name" value="MADF DOMAIN TRANSCRIPTION FACTOR"/>
    <property type="match status" value="1"/>
</dbReference>
<feature type="compositionally biased region" description="Low complexity" evidence="2">
    <location>
        <begin position="181"/>
        <end position="192"/>
    </location>
</feature>
<dbReference type="EMBL" id="JBBCAQ010000038">
    <property type="protein sequence ID" value="KAK7571859.1"/>
    <property type="molecule type" value="Genomic_DNA"/>
</dbReference>
<dbReference type="Pfam" id="PF02944">
    <property type="entry name" value="BESS"/>
    <property type="match status" value="1"/>
</dbReference>
<feature type="domain" description="MADF" evidence="3">
    <location>
        <begin position="20"/>
        <end position="109"/>
    </location>
</feature>
<protein>
    <recommendedName>
        <fullName evidence="7">MADF domain-containing protein</fullName>
    </recommendedName>
</protein>
<sequence>MPDENEVVVQEEVEMNPISKLIWEVSQQPVLYDSQNPLYKDSSARQVAWQNVAREMKIPVTDCQIKWGTLRRCLANARKRQMKRQAGGSKFIKKWRYQDEMSFLLPFIDQREYEFINVCSRKRKSAKWASFDYETSSTDPLGQSQDLFISEEYEQSSELDDQQPDTKPSSENLQLFLVGKPAASSSPSADSQSRSHHSSRSQQATALISAAVADEMYIEEDEIENVPVDTEGSDSFASYSQHEHKRLSVTTGAYQKLRNLAGEIALDEIDSFFLSMSKALKKLPQVEQIHVRSQVYNLVTRAEISWLQKTSSPTTTPNPTAEG</sequence>
<dbReference type="Pfam" id="PF10545">
    <property type="entry name" value="MADF_DNA_bdg"/>
    <property type="match status" value="1"/>
</dbReference>
<dbReference type="AlphaFoldDB" id="A0AAN9XY62"/>
<accession>A0AAN9XY62</accession>
<dbReference type="SMART" id="SM00595">
    <property type="entry name" value="MADF"/>
    <property type="match status" value="1"/>
</dbReference>
<evidence type="ECO:0000256" key="1">
    <source>
        <dbReference type="PROSITE-ProRule" id="PRU00371"/>
    </source>
</evidence>
<comment type="subcellular location">
    <subcellularLocation>
        <location evidence="1">Nucleus</location>
    </subcellularLocation>
</comment>
<evidence type="ECO:0000256" key="2">
    <source>
        <dbReference type="SAM" id="MobiDB-lite"/>
    </source>
</evidence>